<evidence type="ECO:0000313" key="3">
    <source>
        <dbReference type="Proteomes" id="UP000248817"/>
    </source>
</evidence>
<dbReference type="AlphaFoldDB" id="A0A2V5ITH1"/>
<protein>
    <submittedName>
        <fullName evidence="2">Uncharacterized protein</fullName>
    </submittedName>
</protein>
<organism evidence="2 3">
    <name type="scientific">Aspergillus indologenus CBS 114.80</name>
    <dbReference type="NCBI Taxonomy" id="1450541"/>
    <lineage>
        <taxon>Eukaryota</taxon>
        <taxon>Fungi</taxon>
        <taxon>Dikarya</taxon>
        <taxon>Ascomycota</taxon>
        <taxon>Pezizomycotina</taxon>
        <taxon>Eurotiomycetes</taxon>
        <taxon>Eurotiomycetidae</taxon>
        <taxon>Eurotiales</taxon>
        <taxon>Aspergillaceae</taxon>
        <taxon>Aspergillus</taxon>
        <taxon>Aspergillus subgen. Circumdati</taxon>
    </lineage>
</organism>
<gene>
    <name evidence="2" type="ORF">BP00DRAFT_166580</name>
</gene>
<feature type="region of interest" description="Disordered" evidence="1">
    <location>
        <begin position="65"/>
        <end position="84"/>
    </location>
</feature>
<dbReference type="Proteomes" id="UP000248817">
    <property type="component" value="Unassembled WGS sequence"/>
</dbReference>
<dbReference type="EMBL" id="KZ825498">
    <property type="protein sequence ID" value="PYI31930.1"/>
    <property type="molecule type" value="Genomic_DNA"/>
</dbReference>
<proteinExistence type="predicted"/>
<keyword evidence="3" id="KW-1185">Reference proteome</keyword>
<name>A0A2V5ITH1_9EURO</name>
<reference evidence="2 3" key="1">
    <citation type="submission" date="2018-02" db="EMBL/GenBank/DDBJ databases">
        <title>The genomes of Aspergillus section Nigri reveals drivers in fungal speciation.</title>
        <authorList>
            <consortium name="DOE Joint Genome Institute"/>
            <person name="Vesth T.C."/>
            <person name="Nybo J."/>
            <person name="Theobald S."/>
            <person name="Brandl J."/>
            <person name="Frisvad J.C."/>
            <person name="Nielsen K.F."/>
            <person name="Lyhne E.K."/>
            <person name="Kogle M.E."/>
            <person name="Kuo A."/>
            <person name="Riley R."/>
            <person name="Clum A."/>
            <person name="Nolan M."/>
            <person name="Lipzen A."/>
            <person name="Salamov A."/>
            <person name="Henrissat B."/>
            <person name="Wiebenga A."/>
            <person name="De vries R.P."/>
            <person name="Grigoriev I.V."/>
            <person name="Mortensen U.H."/>
            <person name="Andersen M.R."/>
            <person name="Baker S.E."/>
        </authorList>
    </citation>
    <scope>NUCLEOTIDE SEQUENCE [LARGE SCALE GENOMIC DNA]</scope>
    <source>
        <strain evidence="2 3">CBS 114.80</strain>
    </source>
</reference>
<sequence>MIRSSNLDSSGEKSQRNKKQKKIKKTGPADRGWEHFKVRPSYFILLMQCCFVVSTRPLSLVVRTASRRKDRRETGTNTKAQRESCTMRCDASSRQGLGWAGPRLSFSALRNQLGSEPPDKIQYTPWLNKSHPPTQPMQPMRSRSSPDLEPWIEAQLSASWSQRRIPSLDWRDSWRALGMTFPPQIASQFTHCLSNGLIAGSKRGMPSVGEWR</sequence>
<evidence type="ECO:0000256" key="1">
    <source>
        <dbReference type="SAM" id="MobiDB-lite"/>
    </source>
</evidence>
<accession>A0A2V5ITH1</accession>
<feature type="compositionally biased region" description="Basic residues" evidence="1">
    <location>
        <begin position="16"/>
        <end position="25"/>
    </location>
</feature>
<evidence type="ECO:0000313" key="2">
    <source>
        <dbReference type="EMBL" id="PYI31930.1"/>
    </source>
</evidence>
<feature type="region of interest" description="Disordered" evidence="1">
    <location>
        <begin position="1"/>
        <end position="31"/>
    </location>
</feature>